<dbReference type="EMBL" id="JBEPSN010000006">
    <property type="protein sequence ID" value="MET4540846.1"/>
    <property type="molecule type" value="Genomic_DNA"/>
</dbReference>
<dbReference type="PANTHER" id="PTHR43096:SF10">
    <property type="entry name" value="CHAPERONE PROTEIN DNAJ A6, CHLOROPLASTIC"/>
    <property type="match status" value="1"/>
</dbReference>
<dbReference type="PROSITE" id="PS50076">
    <property type="entry name" value="DNAJ_2"/>
    <property type="match status" value="1"/>
</dbReference>
<dbReference type="CDD" id="cd06257">
    <property type="entry name" value="DnaJ"/>
    <property type="match status" value="1"/>
</dbReference>
<comment type="caution">
    <text evidence="3">The sequence shown here is derived from an EMBL/GenBank/DDBJ whole genome shotgun (WGS) entry which is preliminary data.</text>
</comment>
<sequence>MADQRTPDRERQKRPHRKSWAQASRHATAFINAHESGPRRRLPSDGPRFSRGPSPNPQQKPEPAVSTQPDHYATLHVSPDATAREITRAYRTLLRTHHPDTRQMVDDGDTTSAADLQELHAIMQAYVVLSDPRKRAAYDRARSGTPGRAADGVGGTPVRVRVHRRETPPQPPAAGDQSPLSFGPPRWEPSSRFLRTPRSHS</sequence>
<accession>A0ABV2P7T6</accession>
<dbReference type="Pfam" id="PF00226">
    <property type="entry name" value="DnaJ"/>
    <property type="match status" value="1"/>
</dbReference>
<name>A0ABV2P7T6_9MICC</name>
<proteinExistence type="predicted"/>
<dbReference type="SMART" id="SM00271">
    <property type="entry name" value="DnaJ"/>
    <property type="match status" value="1"/>
</dbReference>
<protein>
    <submittedName>
        <fullName evidence="3">DnaJ-domain-containing protein 1</fullName>
    </submittedName>
</protein>
<feature type="region of interest" description="Disordered" evidence="1">
    <location>
        <begin position="1"/>
        <end position="69"/>
    </location>
</feature>
<dbReference type="Proteomes" id="UP001549307">
    <property type="component" value="Unassembled WGS sequence"/>
</dbReference>
<evidence type="ECO:0000259" key="2">
    <source>
        <dbReference type="PROSITE" id="PS50076"/>
    </source>
</evidence>
<feature type="domain" description="J" evidence="2">
    <location>
        <begin position="70"/>
        <end position="142"/>
    </location>
</feature>
<dbReference type="PANTHER" id="PTHR43096">
    <property type="entry name" value="DNAJ HOMOLOG 1, MITOCHONDRIAL-RELATED"/>
    <property type="match status" value="1"/>
</dbReference>
<dbReference type="SUPFAM" id="SSF46565">
    <property type="entry name" value="Chaperone J-domain"/>
    <property type="match status" value="1"/>
</dbReference>
<evidence type="ECO:0000256" key="1">
    <source>
        <dbReference type="SAM" id="MobiDB-lite"/>
    </source>
</evidence>
<gene>
    <name evidence="3" type="ORF">ABIE37_002634</name>
</gene>
<feature type="region of interest" description="Disordered" evidence="1">
    <location>
        <begin position="139"/>
        <end position="201"/>
    </location>
</feature>
<evidence type="ECO:0000313" key="4">
    <source>
        <dbReference type="Proteomes" id="UP001549307"/>
    </source>
</evidence>
<dbReference type="PRINTS" id="PR00625">
    <property type="entry name" value="JDOMAIN"/>
</dbReference>
<keyword evidence="4" id="KW-1185">Reference proteome</keyword>
<dbReference type="Gene3D" id="1.10.287.110">
    <property type="entry name" value="DnaJ domain"/>
    <property type="match status" value="1"/>
</dbReference>
<dbReference type="InterPro" id="IPR001623">
    <property type="entry name" value="DnaJ_domain"/>
</dbReference>
<evidence type="ECO:0000313" key="3">
    <source>
        <dbReference type="EMBL" id="MET4540846.1"/>
    </source>
</evidence>
<reference evidence="3 4" key="1">
    <citation type="submission" date="2024-06" db="EMBL/GenBank/DDBJ databases">
        <title>Sorghum-associated microbial communities from plants grown in Nebraska, USA.</title>
        <authorList>
            <person name="Schachtman D."/>
        </authorList>
    </citation>
    <scope>NUCLEOTIDE SEQUENCE [LARGE SCALE GENOMIC DNA]</scope>
    <source>
        <strain evidence="3 4">3552</strain>
    </source>
</reference>
<feature type="compositionally biased region" description="Basic and acidic residues" evidence="1">
    <location>
        <begin position="1"/>
        <end position="11"/>
    </location>
</feature>
<organism evidence="3 4">
    <name type="scientific">Arthrobacter bambusae</name>
    <dbReference type="NCBI Taxonomy" id="1338426"/>
    <lineage>
        <taxon>Bacteria</taxon>
        <taxon>Bacillati</taxon>
        <taxon>Actinomycetota</taxon>
        <taxon>Actinomycetes</taxon>
        <taxon>Micrococcales</taxon>
        <taxon>Micrococcaceae</taxon>
        <taxon>Arthrobacter</taxon>
    </lineage>
</organism>
<dbReference type="InterPro" id="IPR036869">
    <property type="entry name" value="J_dom_sf"/>
</dbReference>